<dbReference type="OrthoDB" id="8993954at2"/>
<reference evidence="3 4" key="1">
    <citation type="submission" date="2019-04" db="EMBL/GenBank/DDBJ databases">
        <title>Chitiniphilus eburnea sp. nov., a novel chitinolytic bacterium isolated from aquaculture sludge.</title>
        <authorList>
            <person name="Sheng M."/>
        </authorList>
    </citation>
    <scope>NUCLEOTIDE SEQUENCE [LARGE SCALE GENOMIC DNA]</scope>
    <source>
        <strain evidence="3 4">HX-2-15</strain>
    </source>
</reference>
<proteinExistence type="predicted"/>
<sequence>MIPLLQPLFRGDWSAYAETLVCTPSPPAGAVPVADLIARPGLLHDVMARQARYRRVQGADLRAVASAWTMDYLWALLPGAVAAASVLQHRFPLAPEHLAVALDDLGLPRAFYLCDEGKALPGSDTMTRFGPLLHQHLSPLFVTLSAQTRVPRKILWGSAARYIEGILEQARAQIGPMPGLLADHDLLLDQPRWPDGERNPMHARCGNMNQAAPHTLHRQCCLYYLLPDEDYCGACPLGQAHVQA</sequence>
<accession>A0A4U0PAP0</accession>
<dbReference type="GO" id="GO:0051537">
    <property type="term" value="F:2 iron, 2 sulfur cluster binding"/>
    <property type="evidence" value="ECO:0007669"/>
    <property type="project" value="InterPro"/>
</dbReference>
<gene>
    <name evidence="3" type="primary">fhuF</name>
    <name evidence="3" type="ORF">FAZ21_18795</name>
</gene>
<protein>
    <submittedName>
        <fullName evidence="3">Siderophore-iron reductase FhuF</fullName>
    </submittedName>
</protein>
<dbReference type="Pfam" id="PF11575">
    <property type="entry name" value="FhuF_C"/>
    <property type="match status" value="1"/>
</dbReference>
<dbReference type="NCBIfam" id="TIGR03951">
    <property type="entry name" value="Fe_III_red_FhuF"/>
    <property type="match status" value="1"/>
</dbReference>
<dbReference type="GO" id="GO:0003824">
    <property type="term" value="F:catalytic activity"/>
    <property type="evidence" value="ECO:0007669"/>
    <property type="project" value="UniProtKB-ARBA"/>
</dbReference>
<evidence type="ECO:0000313" key="3">
    <source>
        <dbReference type="EMBL" id="TJZ64737.1"/>
    </source>
</evidence>
<name>A0A4U0PAP0_9NEIS</name>
<dbReference type="InterPro" id="IPR008090">
    <property type="entry name" value="Fe_iron_reduct"/>
</dbReference>
<evidence type="ECO:0000259" key="2">
    <source>
        <dbReference type="Pfam" id="PF11575"/>
    </source>
</evidence>
<organism evidence="3 4">
    <name type="scientific">Chitiniphilus eburneus</name>
    <dbReference type="NCBI Taxonomy" id="2571148"/>
    <lineage>
        <taxon>Bacteria</taxon>
        <taxon>Pseudomonadati</taxon>
        <taxon>Pseudomonadota</taxon>
        <taxon>Betaproteobacteria</taxon>
        <taxon>Neisseriales</taxon>
        <taxon>Chitinibacteraceae</taxon>
        <taxon>Chitiniphilus</taxon>
    </lineage>
</organism>
<keyword evidence="4" id="KW-1185">Reference proteome</keyword>
<dbReference type="EMBL" id="SUMF01000042">
    <property type="protein sequence ID" value="TJZ64737.1"/>
    <property type="molecule type" value="Genomic_DNA"/>
</dbReference>
<comment type="caution">
    <text evidence="3">The sequence shown here is derived from an EMBL/GenBank/DDBJ whole genome shotgun (WGS) entry which is preliminary data.</text>
</comment>
<dbReference type="Proteomes" id="UP000310016">
    <property type="component" value="Unassembled WGS sequence"/>
</dbReference>
<dbReference type="InterPro" id="IPR022770">
    <property type="entry name" value="IucA/IucC-like_C"/>
</dbReference>
<evidence type="ECO:0000313" key="4">
    <source>
        <dbReference type="Proteomes" id="UP000310016"/>
    </source>
</evidence>
<feature type="domain" description="Aerobactin siderophore biosynthesis IucA/IucC-like C-terminal" evidence="1">
    <location>
        <begin position="66"/>
        <end position="211"/>
    </location>
</feature>
<dbReference type="AlphaFoldDB" id="A0A4U0PAP0"/>
<evidence type="ECO:0000259" key="1">
    <source>
        <dbReference type="Pfam" id="PF06276"/>
    </source>
</evidence>
<dbReference type="RefSeq" id="WP_136774974.1">
    <property type="nucleotide sequence ID" value="NZ_CP156074.1"/>
</dbReference>
<dbReference type="InterPro" id="IPR024726">
    <property type="entry name" value="FhuF_C"/>
</dbReference>
<feature type="domain" description="Ferric siderophore reductase C-terminal" evidence="2">
    <location>
        <begin position="220"/>
        <end position="237"/>
    </location>
</feature>
<dbReference type="Pfam" id="PF06276">
    <property type="entry name" value="FhuF"/>
    <property type="match status" value="1"/>
</dbReference>